<sequence length="352" mass="38103">MENAHWDDADHALFASVIKLAPDTAPCDLAVICRKSCIEMYVARLRTIPDTAVHSAPNPKAKPKKPSIKFVEDTLLTARSAVLTPHPAGPCAHAGPCSRDAVDCVCAAREQHCMRTCRCGPTCAAPSASPAAGVNPPSTNPGRARPARGTTPWRCGWGRRGREESVRRRRLVSLQGARAGVRSGGVCGVWGAVRAHGKCRNRSLQQGESHPIHVKTSKFGLGAFAVSTIPKDACVGEYVGEIAEDDVPDLSRLQHHVKLNYAFELSQAYDAHARALPGTERIIDSWNLGNATRFLNYGMANARGCGNFCANTMPYVHRIGIYALIEIKAGTELTLDYGEAYWAVTPPESRHY</sequence>
<evidence type="ECO:0000313" key="6">
    <source>
        <dbReference type="Proteomes" id="UP000054270"/>
    </source>
</evidence>
<accession>A0A0D2MI81</accession>
<dbReference type="Gene3D" id="2.170.270.10">
    <property type="entry name" value="SET domain"/>
    <property type="match status" value="1"/>
</dbReference>
<dbReference type="PANTHER" id="PTHR45747">
    <property type="entry name" value="HISTONE-LYSINE N-METHYLTRANSFERASE E(Z)"/>
    <property type="match status" value="1"/>
</dbReference>
<dbReference type="AlphaFoldDB" id="A0A0D2MI81"/>
<dbReference type="GO" id="GO:0046976">
    <property type="term" value="F:histone H3K27 methyltransferase activity"/>
    <property type="evidence" value="ECO:0007669"/>
    <property type="project" value="TreeGrafter"/>
</dbReference>
<dbReference type="OMA" id="MESNCEC"/>
<gene>
    <name evidence="5" type="ORF">HYPSUDRAFT_39850</name>
</gene>
<feature type="domain" description="SET" evidence="4">
    <location>
        <begin position="202"/>
        <end position="338"/>
    </location>
</feature>
<evidence type="ECO:0000256" key="2">
    <source>
        <dbReference type="ARBA" id="ARBA00023163"/>
    </source>
</evidence>
<dbReference type="EMBL" id="KN817543">
    <property type="protein sequence ID" value="KJA23363.1"/>
    <property type="molecule type" value="Genomic_DNA"/>
</dbReference>
<keyword evidence="6" id="KW-1185">Reference proteome</keyword>
<dbReference type="GO" id="GO:0035098">
    <property type="term" value="C:ESC/E(Z) complex"/>
    <property type="evidence" value="ECO:0007669"/>
    <property type="project" value="TreeGrafter"/>
</dbReference>
<dbReference type="Proteomes" id="UP000054270">
    <property type="component" value="Unassembled WGS sequence"/>
</dbReference>
<evidence type="ECO:0000313" key="5">
    <source>
        <dbReference type="EMBL" id="KJA23363.1"/>
    </source>
</evidence>
<dbReference type="InterPro" id="IPR001214">
    <property type="entry name" value="SET_dom"/>
</dbReference>
<dbReference type="InterPro" id="IPR046341">
    <property type="entry name" value="SET_dom_sf"/>
</dbReference>
<protein>
    <recommendedName>
        <fullName evidence="4">SET domain-containing protein</fullName>
    </recommendedName>
</protein>
<reference evidence="6" key="1">
    <citation type="submission" date="2014-04" db="EMBL/GenBank/DDBJ databases">
        <title>Evolutionary Origins and Diversification of the Mycorrhizal Mutualists.</title>
        <authorList>
            <consortium name="DOE Joint Genome Institute"/>
            <consortium name="Mycorrhizal Genomics Consortium"/>
            <person name="Kohler A."/>
            <person name="Kuo A."/>
            <person name="Nagy L.G."/>
            <person name="Floudas D."/>
            <person name="Copeland A."/>
            <person name="Barry K.W."/>
            <person name="Cichocki N."/>
            <person name="Veneault-Fourrey C."/>
            <person name="LaButti K."/>
            <person name="Lindquist E.A."/>
            <person name="Lipzen A."/>
            <person name="Lundell T."/>
            <person name="Morin E."/>
            <person name="Murat C."/>
            <person name="Riley R."/>
            <person name="Ohm R."/>
            <person name="Sun H."/>
            <person name="Tunlid A."/>
            <person name="Henrissat B."/>
            <person name="Grigoriev I.V."/>
            <person name="Hibbett D.S."/>
            <person name="Martin F."/>
        </authorList>
    </citation>
    <scope>NUCLEOTIDE SEQUENCE [LARGE SCALE GENOMIC DNA]</scope>
    <source>
        <strain evidence="6">FD-334 SS-4</strain>
    </source>
</reference>
<dbReference type="GO" id="GO:0003682">
    <property type="term" value="F:chromatin binding"/>
    <property type="evidence" value="ECO:0007669"/>
    <property type="project" value="TreeGrafter"/>
</dbReference>
<dbReference type="PROSITE" id="PS50280">
    <property type="entry name" value="SET"/>
    <property type="match status" value="1"/>
</dbReference>
<dbReference type="STRING" id="945553.A0A0D2MI81"/>
<dbReference type="GO" id="GO:0031507">
    <property type="term" value="P:heterochromatin formation"/>
    <property type="evidence" value="ECO:0007669"/>
    <property type="project" value="TreeGrafter"/>
</dbReference>
<dbReference type="SMART" id="SM00317">
    <property type="entry name" value="SET"/>
    <property type="match status" value="1"/>
</dbReference>
<dbReference type="InterPro" id="IPR045318">
    <property type="entry name" value="EZH1/2-like"/>
</dbReference>
<proteinExistence type="predicted"/>
<organism evidence="5 6">
    <name type="scientific">Hypholoma sublateritium (strain FD-334 SS-4)</name>
    <dbReference type="NCBI Taxonomy" id="945553"/>
    <lineage>
        <taxon>Eukaryota</taxon>
        <taxon>Fungi</taxon>
        <taxon>Dikarya</taxon>
        <taxon>Basidiomycota</taxon>
        <taxon>Agaricomycotina</taxon>
        <taxon>Agaricomycetes</taxon>
        <taxon>Agaricomycetidae</taxon>
        <taxon>Agaricales</taxon>
        <taxon>Agaricineae</taxon>
        <taxon>Strophariaceae</taxon>
        <taxon>Hypholoma</taxon>
    </lineage>
</organism>
<feature type="region of interest" description="Disordered" evidence="3">
    <location>
        <begin position="126"/>
        <end position="159"/>
    </location>
</feature>
<name>A0A0D2MI81_HYPSF</name>
<evidence type="ECO:0000259" key="4">
    <source>
        <dbReference type="PROSITE" id="PS50280"/>
    </source>
</evidence>
<feature type="non-terminal residue" evidence="5">
    <location>
        <position position="352"/>
    </location>
</feature>
<evidence type="ECO:0000256" key="1">
    <source>
        <dbReference type="ARBA" id="ARBA00023015"/>
    </source>
</evidence>
<evidence type="ECO:0000256" key="3">
    <source>
        <dbReference type="SAM" id="MobiDB-lite"/>
    </source>
</evidence>
<dbReference type="PANTHER" id="PTHR45747:SF4">
    <property type="entry name" value="HISTONE-LYSINE N-METHYLTRANSFERASE E(Z)"/>
    <property type="match status" value="1"/>
</dbReference>
<dbReference type="Pfam" id="PF00856">
    <property type="entry name" value="SET"/>
    <property type="match status" value="1"/>
</dbReference>
<keyword evidence="2" id="KW-0804">Transcription</keyword>
<dbReference type="OrthoDB" id="6141102at2759"/>
<dbReference type="SUPFAM" id="SSF82199">
    <property type="entry name" value="SET domain"/>
    <property type="match status" value="1"/>
</dbReference>
<keyword evidence="1" id="KW-0805">Transcription regulation</keyword>